<gene>
    <name evidence="1" type="ORF">HJA_12299</name>
</gene>
<organism evidence="1 2">
    <name type="scientific">Hyphomonas jannaschiana VP2</name>
    <dbReference type="NCBI Taxonomy" id="1280952"/>
    <lineage>
        <taxon>Bacteria</taxon>
        <taxon>Pseudomonadati</taxon>
        <taxon>Pseudomonadota</taxon>
        <taxon>Alphaproteobacteria</taxon>
        <taxon>Hyphomonadales</taxon>
        <taxon>Hyphomonadaceae</taxon>
        <taxon>Hyphomonas</taxon>
    </lineage>
</organism>
<reference evidence="1 2" key="1">
    <citation type="journal article" date="2014" name="Antonie Van Leeuwenhoek">
        <title>Hyphomonas beringensis sp. nov. and Hyphomonas chukchiensis sp. nov., isolated from surface seawater of the Bering Sea and Chukchi Sea.</title>
        <authorList>
            <person name="Li C."/>
            <person name="Lai Q."/>
            <person name="Li G."/>
            <person name="Dong C."/>
            <person name="Wang J."/>
            <person name="Liao Y."/>
            <person name="Shao Z."/>
        </authorList>
    </citation>
    <scope>NUCLEOTIDE SEQUENCE [LARGE SCALE GENOMIC DNA]</scope>
    <source>
        <strain evidence="1 2">VP2</strain>
    </source>
</reference>
<dbReference type="Pfam" id="PF10974">
    <property type="entry name" value="DUF2804"/>
    <property type="match status" value="1"/>
</dbReference>
<protein>
    <recommendedName>
        <fullName evidence="3">DUF2804 domain-containing protein</fullName>
    </recommendedName>
</protein>
<dbReference type="PATRIC" id="fig|1280952.3.peg.2463"/>
<keyword evidence="2" id="KW-1185">Reference proteome</keyword>
<name>A0A059FB06_9PROT</name>
<accession>A0A059FB06</accession>
<dbReference type="OrthoDB" id="9134802at2"/>
<dbReference type="PANTHER" id="PTHR35868">
    <property type="entry name" value="DUF2804 DOMAIN-CONTAINING PROTEIN-RELATED"/>
    <property type="match status" value="1"/>
</dbReference>
<evidence type="ECO:0008006" key="3">
    <source>
        <dbReference type="Google" id="ProtNLM"/>
    </source>
</evidence>
<comment type="caution">
    <text evidence="1">The sequence shown here is derived from an EMBL/GenBank/DDBJ whole genome shotgun (WGS) entry which is preliminary data.</text>
</comment>
<dbReference type="EMBL" id="ARYJ01000007">
    <property type="protein sequence ID" value="KCZ87782.1"/>
    <property type="molecule type" value="Genomic_DNA"/>
</dbReference>
<evidence type="ECO:0000313" key="2">
    <source>
        <dbReference type="Proteomes" id="UP000024816"/>
    </source>
</evidence>
<sequence length="339" mass="37712">MQQRLGKGPLLDARGRLVERGWATEEVRQYERSAIRAHGLRIKEWDYYCILTPEFGLALTVADNSYLGFLGTSWMDLKSGTAVNDGAVIPFPMGRMDLPESADSGDIVQNHKDMSLSFLHEPGGRRLIVDAPRFDGGRGLKGELWLAQPQMDRMVIATPFANAPKAFYYNQKINCLPATGEIRIGSEVHQFSPSAAFGVLDWGRGVWTYSNVWYWGSASGMCGERCVGFNIGYGFGDTSAASENMVFVDGKAHKLDQVTFLMPNGPPDSAPWRFTSNDGRFELHFEPIVNRHHTTDLGLFKTSQDQVFGLFSGDVKLDDGSTLKIDALPGFAEEVRNRW</sequence>
<dbReference type="STRING" id="1280952.HJA_12299"/>
<dbReference type="eggNOG" id="COG3250">
    <property type="taxonomic scope" value="Bacteria"/>
</dbReference>
<dbReference type="InterPro" id="IPR021243">
    <property type="entry name" value="DUF2804"/>
</dbReference>
<dbReference type="RefSeq" id="WP_035582679.1">
    <property type="nucleotide sequence ID" value="NZ_ARYJ01000007.1"/>
</dbReference>
<evidence type="ECO:0000313" key="1">
    <source>
        <dbReference type="EMBL" id="KCZ87782.1"/>
    </source>
</evidence>
<dbReference type="PANTHER" id="PTHR35868:SF3">
    <property type="entry name" value="DUF2804 DOMAIN-CONTAINING PROTEIN"/>
    <property type="match status" value="1"/>
</dbReference>
<dbReference type="AlphaFoldDB" id="A0A059FB06"/>
<proteinExistence type="predicted"/>
<dbReference type="Proteomes" id="UP000024816">
    <property type="component" value="Unassembled WGS sequence"/>
</dbReference>